<protein>
    <submittedName>
        <fullName evidence="1">Uncharacterized protein</fullName>
    </submittedName>
</protein>
<reference evidence="1 2" key="2">
    <citation type="submission" date="2007-09" db="EMBL/GenBank/DDBJ databases">
        <authorList>
            <person name="Fulton L."/>
            <person name="Clifton S."/>
            <person name="Fulton B."/>
            <person name="Xu J."/>
            <person name="Minx P."/>
            <person name="Pepin K.H."/>
            <person name="Johnson M."/>
            <person name="Thiruvilangam P."/>
            <person name="Bhonagiri V."/>
            <person name="Nash W.E."/>
            <person name="Mardis E.R."/>
            <person name="Wilson R.K."/>
        </authorList>
    </citation>
    <scope>NUCLEOTIDE SEQUENCE [LARGE SCALE GENOMIC DNA]</scope>
    <source>
        <strain evidence="1 2">DSM 3991</strain>
    </source>
</reference>
<proteinExistence type="predicted"/>
<dbReference type="HOGENOM" id="CLU_3365006_0_0_9"/>
<accession>A8R8Z0</accession>
<dbReference type="Proteomes" id="UP000004090">
    <property type="component" value="Unassembled WGS sequence"/>
</dbReference>
<reference evidence="1 2" key="1">
    <citation type="submission" date="2007-09" db="EMBL/GenBank/DDBJ databases">
        <title>Draft genome sequence of Eubacterium dolichum (DSM 3991).</title>
        <authorList>
            <person name="Sudarsanam P."/>
            <person name="Ley R."/>
            <person name="Guruge J."/>
            <person name="Turnbaugh P.J."/>
            <person name="Mahowald M."/>
            <person name="Liep D."/>
            <person name="Gordon J."/>
        </authorList>
    </citation>
    <scope>NUCLEOTIDE SEQUENCE [LARGE SCALE GENOMIC DNA]</scope>
    <source>
        <strain evidence="1 2">DSM 3991</strain>
    </source>
</reference>
<dbReference type="AlphaFoldDB" id="A8R8Z0"/>
<evidence type="ECO:0000313" key="2">
    <source>
        <dbReference type="Proteomes" id="UP000004090"/>
    </source>
</evidence>
<name>A8R8Z0_9FIRM</name>
<organism evidence="1 2">
    <name type="scientific">Amedibacillus dolichus DSM 3991</name>
    <dbReference type="NCBI Taxonomy" id="428127"/>
    <lineage>
        <taxon>Bacteria</taxon>
        <taxon>Bacillati</taxon>
        <taxon>Bacillota</taxon>
        <taxon>Erysipelotrichia</taxon>
        <taxon>Erysipelotrichales</taxon>
        <taxon>Erysipelotrichaceae</taxon>
        <taxon>Amedibacillus</taxon>
    </lineage>
</organism>
<gene>
    <name evidence="1" type="ORF">EUBDOL_00433</name>
</gene>
<evidence type="ECO:0000313" key="1">
    <source>
        <dbReference type="EMBL" id="EDP11876.1"/>
    </source>
</evidence>
<dbReference type="EMBL" id="ABAW02000017">
    <property type="protein sequence ID" value="EDP11876.1"/>
    <property type="molecule type" value="Genomic_DNA"/>
</dbReference>
<sequence>MYVKCLYVRIKMVCLRCLYDIVYGRNFIGEKKAEI</sequence>
<dbReference type="STRING" id="428127.EUBDOL_00433"/>
<comment type="caution">
    <text evidence="1">The sequence shown here is derived from an EMBL/GenBank/DDBJ whole genome shotgun (WGS) entry which is preliminary data.</text>
</comment>